<dbReference type="Pfam" id="PF09851">
    <property type="entry name" value="SHOCT"/>
    <property type="match status" value="1"/>
</dbReference>
<organism evidence="3 4">
    <name type="scientific">Enterococcus hermanniensis</name>
    <dbReference type="NCBI Taxonomy" id="249189"/>
    <lineage>
        <taxon>Bacteria</taxon>
        <taxon>Bacillati</taxon>
        <taxon>Bacillota</taxon>
        <taxon>Bacilli</taxon>
        <taxon>Lactobacillales</taxon>
        <taxon>Enterococcaceae</taxon>
        <taxon>Enterococcus</taxon>
    </lineage>
</organism>
<dbReference type="InterPro" id="IPR018649">
    <property type="entry name" value="SHOCT"/>
</dbReference>
<proteinExistence type="predicted"/>
<evidence type="ECO:0000313" key="4">
    <source>
        <dbReference type="Proteomes" id="UP000182077"/>
    </source>
</evidence>
<accession>A0A1L8TAS7</accession>
<keyword evidence="4" id="KW-1185">Reference proteome</keyword>
<dbReference type="Proteomes" id="UP000182077">
    <property type="component" value="Unassembled WGS sequence"/>
</dbReference>
<name>A0A1L8TAS7_9ENTE</name>
<feature type="domain" description="SHOCT" evidence="2">
    <location>
        <begin position="216"/>
        <end position="243"/>
    </location>
</feature>
<keyword evidence="1" id="KW-0472">Membrane</keyword>
<dbReference type="RefSeq" id="WP_084405666.1">
    <property type="nucleotide sequence ID" value="NZ_JBHSHK010000007.1"/>
</dbReference>
<reference evidence="3 4" key="1">
    <citation type="submission" date="2014-12" db="EMBL/GenBank/DDBJ databases">
        <title>Draft genome sequences of 29 type strains of Enterococci.</title>
        <authorList>
            <person name="Zhong Z."/>
            <person name="Sun Z."/>
            <person name="Liu W."/>
            <person name="Zhang W."/>
            <person name="Zhang H."/>
        </authorList>
    </citation>
    <scope>NUCLEOTIDE SEQUENCE [LARGE SCALE GENOMIC DNA]</scope>
    <source>
        <strain evidence="3 4">DSM 17122</strain>
    </source>
</reference>
<evidence type="ECO:0000256" key="1">
    <source>
        <dbReference type="SAM" id="Phobius"/>
    </source>
</evidence>
<dbReference type="OrthoDB" id="1908357at2"/>
<comment type="caution">
    <text evidence="3">The sequence shown here is derived from an EMBL/GenBank/DDBJ whole genome shotgun (WGS) entry which is preliminary data.</text>
</comment>
<feature type="transmembrane region" description="Helical" evidence="1">
    <location>
        <begin position="107"/>
        <end position="127"/>
    </location>
</feature>
<protein>
    <recommendedName>
        <fullName evidence="2">SHOCT domain-containing protein</fullName>
    </recommendedName>
</protein>
<keyword evidence="1" id="KW-1133">Transmembrane helix</keyword>
<keyword evidence="1" id="KW-0812">Transmembrane</keyword>
<dbReference type="AlphaFoldDB" id="A0A1L8TAS7"/>
<dbReference type="STRING" id="249189.RV04_GL001201"/>
<dbReference type="EMBL" id="JXKQ01000023">
    <property type="protein sequence ID" value="OJG41461.1"/>
    <property type="molecule type" value="Genomic_DNA"/>
</dbReference>
<gene>
    <name evidence="3" type="ORF">RV04_GL001201</name>
</gene>
<evidence type="ECO:0000313" key="3">
    <source>
        <dbReference type="EMBL" id="OJG41461.1"/>
    </source>
</evidence>
<evidence type="ECO:0000259" key="2">
    <source>
        <dbReference type="Pfam" id="PF09851"/>
    </source>
</evidence>
<sequence length="245" mass="27382">MGFWDSVKSGAKDIARQTALEGMVRDNKELSEDEIAEFVEFNKMTPSEAILKKPSKYFKCTNRYGDIEIDSNKKLFRVKFNVYNFSELNSYELLENGSSVMSGGLGIGRAVVGGVLAGGVGAILGGVTKKKKQKNHVDSLKILVTFKNRTPQSINIDYIKKKQDKDKKYEKILIKAKETMAGFDYIVSELEVGKHDELIGAVSHANEESISLSPTDEIRKYKELLDDGIISQEEFDAKKQELLGL</sequence>